<keyword evidence="4" id="KW-1185">Reference proteome</keyword>
<evidence type="ECO:0000313" key="4">
    <source>
        <dbReference type="Proteomes" id="UP000249065"/>
    </source>
</evidence>
<feature type="signal peptide" evidence="1">
    <location>
        <begin position="1"/>
        <end position="20"/>
    </location>
</feature>
<comment type="caution">
    <text evidence="3">The sequence shown here is derived from an EMBL/GenBank/DDBJ whole genome shotgun (WGS) entry which is preliminary data.</text>
</comment>
<dbReference type="Pfam" id="PF20091">
    <property type="entry name" value="Abhydrolase_10"/>
    <property type="match status" value="1"/>
</dbReference>
<evidence type="ECO:0000259" key="2">
    <source>
        <dbReference type="Pfam" id="PF20091"/>
    </source>
</evidence>
<feature type="domain" description="Alpha/beta hydrolase" evidence="2">
    <location>
        <begin position="200"/>
        <end position="635"/>
    </location>
</feature>
<organism evidence="3 4">
    <name type="scientific">Roseicella frigidaeris</name>
    <dbReference type="NCBI Taxonomy" id="2230885"/>
    <lineage>
        <taxon>Bacteria</taxon>
        <taxon>Pseudomonadati</taxon>
        <taxon>Pseudomonadota</taxon>
        <taxon>Alphaproteobacteria</taxon>
        <taxon>Acetobacterales</taxon>
        <taxon>Roseomonadaceae</taxon>
        <taxon>Roseicella</taxon>
    </lineage>
</organism>
<feature type="chain" id="PRO_5016352016" description="Alpha/beta hydrolase domain-containing protein" evidence="1">
    <location>
        <begin position="21"/>
        <end position="648"/>
    </location>
</feature>
<dbReference type="InterPro" id="IPR045394">
    <property type="entry name" value="Abhydrolase_dom"/>
</dbReference>
<reference evidence="4" key="1">
    <citation type="submission" date="2018-06" db="EMBL/GenBank/DDBJ databases">
        <authorList>
            <person name="Khan S.A."/>
        </authorList>
    </citation>
    <scope>NUCLEOTIDE SEQUENCE [LARGE SCALE GENOMIC DNA]</scope>
    <source>
        <strain evidence="4">DB-1506</strain>
    </source>
</reference>
<accession>A0A327MD51</accession>
<dbReference type="AlphaFoldDB" id="A0A327MD51"/>
<dbReference type="RefSeq" id="WP_111467722.1">
    <property type="nucleotide sequence ID" value="NZ_QLIX01000001.1"/>
</dbReference>
<gene>
    <name evidence="3" type="ORF">DOO78_00150</name>
</gene>
<sequence length="648" mass="68991">MRRALLRLAAACLLTVAAMAAGRAEVTRLDPEGPPAPAFGGRTFGEAGQYERLAFKATIALDPANPRNAGIVDLAIAPRDAAGRVEAVADLVLLRPTGQGNGALLVEVPNRGRELLGQLLDDTAAANLLAEGREAGNGYLLREGYTLAWIGWQADLAPGEGLRLAAPALPGVTGLSREEFLFDHLRSPVTAPLTYPLATEAGARLTVRARAEDPRQTPPDLGFRVTGPRQIEITRPAGFDAGALYELIYTAKEPVVQGMAFAALRDIAAFLRHAPGPQNPLASAGVAPERAILSGISQSGRFVRDYLYQGFNEDEQGRQVYGAMLAHIPGTRRTFTNARFAQPGRNPTPHGDRLYPADQFPFAYATSEDHLTGRRDGLLERCRASDTCPRLMQTDSEYEFWGARASLLVTDTRGDPLPLPPEVRAYMLAGHPHFAAAQAVASRIDRCALPVNPLQAGAPMRALLLALDAWLREGKEPPASRYPDRAAGTLQPAEGLYPAIPGLPYRGEHGPAQLVDAEAMPPAVKGEYAVLLPRVDADGNAAAGLRSPVLAVPKATYTGWNPRAEGFAPGALCYNTGAVLPFAATRADRLAAGDPRPSLEERYPDQGAYVAAVRRAAAHLVAERLLLPADAAAMAAAAAEDSLARLHR</sequence>
<evidence type="ECO:0000313" key="3">
    <source>
        <dbReference type="EMBL" id="RAI60589.1"/>
    </source>
</evidence>
<dbReference type="Proteomes" id="UP000249065">
    <property type="component" value="Unassembled WGS sequence"/>
</dbReference>
<keyword evidence="1" id="KW-0732">Signal</keyword>
<protein>
    <recommendedName>
        <fullName evidence="2">Alpha/beta hydrolase domain-containing protein</fullName>
    </recommendedName>
</protein>
<proteinExistence type="predicted"/>
<dbReference type="OrthoDB" id="9779952at2"/>
<name>A0A327MD51_9PROT</name>
<evidence type="ECO:0000256" key="1">
    <source>
        <dbReference type="SAM" id="SignalP"/>
    </source>
</evidence>
<dbReference type="EMBL" id="QLIX01000001">
    <property type="protein sequence ID" value="RAI60589.1"/>
    <property type="molecule type" value="Genomic_DNA"/>
</dbReference>